<sequence length="232" mass="23531">MSTQGVPRRLAAELVGTFIFVFVGAGGVVTSTHFAPNMGLLIAALANGLGLAIAVSLTMGVSGGHLNPAVTLGMLVTRRIRAAEAAGYIVVQVVGATLAAYTLVLLVPSSIGSAANYGAPSLGSGISVGVGIVFEAVMTFILLSAVFGTAVDPRAPKIGGFGIGLAVFLDVLTGGPFTGAMMNPARAVGPEIAAHYFSAWYVYWIGPIIGGIVGALVYQYVIMGHQVSDTPH</sequence>
<protein>
    <submittedName>
        <fullName evidence="9">Aquaporin</fullName>
    </submittedName>
</protein>
<dbReference type="AlphaFoldDB" id="A0A2R6B1F2"/>
<feature type="transmembrane region" description="Helical" evidence="8">
    <location>
        <begin position="158"/>
        <end position="181"/>
    </location>
</feature>
<feature type="transmembrane region" description="Helical" evidence="8">
    <location>
        <begin position="126"/>
        <end position="151"/>
    </location>
</feature>
<feature type="transmembrane region" description="Helical" evidence="8">
    <location>
        <begin position="12"/>
        <end position="34"/>
    </location>
</feature>
<dbReference type="PANTHER" id="PTHR19139:SF199">
    <property type="entry name" value="MIP17260P"/>
    <property type="match status" value="1"/>
</dbReference>
<feature type="transmembrane region" description="Helical" evidence="8">
    <location>
        <begin position="201"/>
        <end position="222"/>
    </location>
</feature>
<evidence type="ECO:0000256" key="3">
    <source>
        <dbReference type="ARBA" id="ARBA00022448"/>
    </source>
</evidence>
<keyword evidence="4" id="KW-1003">Cell membrane</keyword>
<reference evidence="9 10" key="1">
    <citation type="submission" date="2017-04" db="EMBL/GenBank/DDBJ databases">
        <title>Novel microbial lineages endemic to geothermal iron-oxide mats fill important gaps in the evolutionary history of Archaea.</title>
        <authorList>
            <person name="Jay Z.J."/>
            <person name="Beam J.P."/>
            <person name="Dlakic M."/>
            <person name="Rusch D.B."/>
            <person name="Kozubal M.A."/>
            <person name="Inskeep W.P."/>
        </authorList>
    </citation>
    <scope>NUCLEOTIDE SEQUENCE [LARGE SCALE GENOMIC DNA]</scope>
    <source>
        <strain evidence="9">OSP_D</strain>
    </source>
</reference>
<keyword evidence="3" id="KW-0813">Transport</keyword>
<accession>A0A2R6B1F2</accession>
<organism evidence="9 10">
    <name type="scientific">Candidatus Marsarchaeota G2 archaeon OSP_D</name>
    <dbReference type="NCBI Taxonomy" id="1978157"/>
    <lineage>
        <taxon>Archaea</taxon>
        <taxon>Candidatus Marsarchaeota</taxon>
        <taxon>Candidatus Marsarchaeota group 2</taxon>
    </lineage>
</organism>
<evidence type="ECO:0000256" key="4">
    <source>
        <dbReference type="ARBA" id="ARBA00022475"/>
    </source>
</evidence>
<proteinExistence type="inferred from homology"/>
<dbReference type="InterPro" id="IPR034294">
    <property type="entry name" value="Aquaporin_transptr"/>
</dbReference>
<keyword evidence="6 8" id="KW-1133">Transmembrane helix</keyword>
<dbReference type="PRINTS" id="PR00783">
    <property type="entry name" value="MINTRINSICP"/>
</dbReference>
<feature type="transmembrane region" description="Helical" evidence="8">
    <location>
        <begin position="85"/>
        <end position="106"/>
    </location>
</feature>
<dbReference type="PANTHER" id="PTHR19139">
    <property type="entry name" value="AQUAPORIN TRANSPORTER"/>
    <property type="match status" value="1"/>
</dbReference>
<comment type="similarity">
    <text evidence="2">Belongs to the MIP/aquaporin (TC 1.A.8) family.</text>
</comment>
<evidence type="ECO:0000256" key="1">
    <source>
        <dbReference type="ARBA" id="ARBA00004651"/>
    </source>
</evidence>
<gene>
    <name evidence="9" type="ORF">B9Q03_00795</name>
</gene>
<feature type="transmembrane region" description="Helical" evidence="8">
    <location>
        <begin position="40"/>
        <end position="64"/>
    </location>
</feature>
<dbReference type="InterPro" id="IPR022357">
    <property type="entry name" value="MIP_CS"/>
</dbReference>
<dbReference type="GO" id="GO:0015250">
    <property type="term" value="F:water channel activity"/>
    <property type="evidence" value="ECO:0007669"/>
    <property type="project" value="TreeGrafter"/>
</dbReference>
<dbReference type="Proteomes" id="UP000240322">
    <property type="component" value="Unassembled WGS sequence"/>
</dbReference>
<dbReference type="Gene3D" id="1.20.1080.10">
    <property type="entry name" value="Glycerol uptake facilitator protein"/>
    <property type="match status" value="1"/>
</dbReference>
<evidence type="ECO:0000256" key="7">
    <source>
        <dbReference type="ARBA" id="ARBA00023136"/>
    </source>
</evidence>
<keyword evidence="5 8" id="KW-0812">Transmembrane</keyword>
<evidence type="ECO:0000256" key="6">
    <source>
        <dbReference type="ARBA" id="ARBA00022989"/>
    </source>
</evidence>
<dbReference type="GO" id="GO:0005886">
    <property type="term" value="C:plasma membrane"/>
    <property type="evidence" value="ECO:0007669"/>
    <property type="project" value="UniProtKB-SubCell"/>
</dbReference>
<keyword evidence="7 8" id="KW-0472">Membrane</keyword>
<comment type="caution">
    <text evidence="9">The sequence shown here is derived from an EMBL/GenBank/DDBJ whole genome shotgun (WGS) entry which is preliminary data.</text>
</comment>
<dbReference type="InterPro" id="IPR000425">
    <property type="entry name" value="MIP"/>
</dbReference>
<dbReference type="Pfam" id="PF00230">
    <property type="entry name" value="MIP"/>
    <property type="match status" value="1"/>
</dbReference>
<dbReference type="PROSITE" id="PS00221">
    <property type="entry name" value="MIP"/>
    <property type="match status" value="1"/>
</dbReference>
<name>A0A2R6B1F2_9ARCH</name>
<dbReference type="SUPFAM" id="SSF81338">
    <property type="entry name" value="Aquaporin-like"/>
    <property type="match status" value="1"/>
</dbReference>
<dbReference type="EMBL" id="NEXE01000003">
    <property type="protein sequence ID" value="PSN92472.1"/>
    <property type="molecule type" value="Genomic_DNA"/>
</dbReference>
<evidence type="ECO:0000256" key="5">
    <source>
        <dbReference type="ARBA" id="ARBA00022692"/>
    </source>
</evidence>
<evidence type="ECO:0000313" key="10">
    <source>
        <dbReference type="Proteomes" id="UP000240322"/>
    </source>
</evidence>
<comment type="subcellular location">
    <subcellularLocation>
        <location evidence="1">Cell membrane</location>
        <topology evidence="1">Multi-pass membrane protein</topology>
    </subcellularLocation>
</comment>
<dbReference type="InterPro" id="IPR023271">
    <property type="entry name" value="Aquaporin-like"/>
</dbReference>
<evidence type="ECO:0000313" key="9">
    <source>
        <dbReference type="EMBL" id="PSN92472.1"/>
    </source>
</evidence>
<evidence type="ECO:0000256" key="2">
    <source>
        <dbReference type="ARBA" id="ARBA00006175"/>
    </source>
</evidence>
<evidence type="ECO:0000256" key="8">
    <source>
        <dbReference type="SAM" id="Phobius"/>
    </source>
</evidence>